<evidence type="ECO:0000259" key="4">
    <source>
        <dbReference type="Pfam" id="PF24883"/>
    </source>
</evidence>
<keyword evidence="3" id="KW-0472">Membrane</keyword>
<sequence>MDSKLKRSLRVRKSADDPSALPGQNQAAPSSTEGSTSHSGGDGHKSSSTGQTGKYGITVCSDGSNPIVDAEKHIRPVQERTVGIVFMGTPHHGSNLEAWASLGVGMTQILKSPNKELLAVLGPDSEMLAHVQRDFHSLLRNRKDQGSEISMTCFFEELPYPIVGEVSRRGPARAHVFNIQQVVPKHSAIIAGYASYGIHANHKSMVRFQSAQDPGYDAVLGEIQRWMKSLVLLEGPDRTLSDIEAELLRSLHFEDLHSRVHNIADPVEASFQWLWDEDGKTGFLDWLRCGKGLFWITGKPGSGKSTLMKSILKTPRQAAEQYCAPGSETRDPLGKMIIIAHFFDHNGSNLARSVGGLLRSLLHQILLEIPSSFRAILPRYEEKRCIESQVSWHEAELKEIFLAILKSTSQIAILILVDALDEYDGDDMDIAEVITHMAIDASASLKLCVASRPYPDFMYQFQHTSNFRLEKHTSGDIQAYVSKRFNAAVWSELEHNILVRDLLKKAQGVFLWVKVVSNDILRGYRRFENIKRLRERLTHMPTDLMDVYFRILDCLEENDQELVRRILLVIQHAKSSLWIWDLDYLVAQSYDPPRPCGALSESRVIAVCYGLLELEGDQDPLTPNHKFIPAHETVSTFTGYLCPESALPRPLSSPQFHEYLLQICLYSWMIRNDVAQGTLIRRWFSNRKTLLSIMDYAILSSSLPIQEARVTIGEDQSQFLPHLSTSFQLWLLFLHQGQKSYKYYKSHDYERYFWSSSVEERYLAILTGSDIVQRSEYGHRVRFDKYFELLDIRNNHDRIDLSQWSVHTTSAPGLHDSVSDLDTARAVILLHELYQNGHDVQLLQALSRCQPNELARYPVPESVKYEFWRDAILRRDIPFADVLLHSFFPTGLSSATVMIALSDAVENISEYDRPGGISQKWLEFVLSPGFSIHVEKQNYGRLDQQMRAFNESYTPLCQVLRKWLRIRDSRSINIEQRWIMLLWIKALMLALVNAGVVPTIYDRARSRGCPEIWTVIKDLPWRRLDGE</sequence>
<feature type="domain" description="Nephrocystin 3-like N-terminal" evidence="4">
    <location>
        <begin position="272"/>
        <end position="452"/>
    </location>
</feature>
<dbReference type="PANTHER" id="PTHR10039">
    <property type="entry name" value="AMELOGENIN"/>
    <property type="match status" value="1"/>
</dbReference>
<feature type="region of interest" description="Disordered" evidence="2">
    <location>
        <begin position="1"/>
        <end position="58"/>
    </location>
</feature>
<name>A0AAD9ZF99_9LECA</name>
<dbReference type="SUPFAM" id="SSF52540">
    <property type="entry name" value="P-loop containing nucleoside triphosphate hydrolases"/>
    <property type="match status" value="1"/>
</dbReference>
<evidence type="ECO:0000313" key="6">
    <source>
        <dbReference type="Proteomes" id="UP001276659"/>
    </source>
</evidence>
<keyword evidence="3" id="KW-0812">Transmembrane</keyword>
<keyword evidence="3" id="KW-1133">Transmembrane helix</keyword>
<dbReference type="Proteomes" id="UP001276659">
    <property type="component" value="Unassembled WGS sequence"/>
</dbReference>
<evidence type="ECO:0000256" key="1">
    <source>
        <dbReference type="ARBA" id="ARBA00022737"/>
    </source>
</evidence>
<keyword evidence="6" id="KW-1185">Reference proteome</keyword>
<evidence type="ECO:0000313" key="5">
    <source>
        <dbReference type="EMBL" id="KAK3177991.1"/>
    </source>
</evidence>
<feature type="transmembrane region" description="Helical" evidence="3">
    <location>
        <begin position="978"/>
        <end position="997"/>
    </location>
</feature>
<dbReference type="Pfam" id="PF24883">
    <property type="entry name" value="NPHP3_N"/>
    <property type="match status" value="1"/>
</dbReference>
<organism evidence="5 6">
    <name type="scientific">Lepraria neglecta</name>
    <dbReference type="NCBI Taxonomy" id="209136"/>
    <lineage>
        <taxon>Eukaryota</taxon>
        <taxon>Fungi</taxon>
        <taxon>Dikarya</taxon>
        <taxon>Ascomycota</taxon>
        <taxon>Pezizomycotina</taxon>
        <taxon>Lecanoromycetes</taxon>
        <taxon>OSLEUM clade</taxon>
        <taxon>Lecanoromycetidae</taxon>
        <taxon>Lecanorales</taxon>
        <taxon>Lecanorineae</taxon>
        <taxon>Stereocaulaceae</taxon>
        <taxon>Lepraria</taxon>
    </lineage>
</organism>
<feature type="compositionally biased region" description="Basic residues" evidence="2">
    <location>
        <begin position="1"/>
        <end position="12"/>
    </location>
</feature>
<dbReference type="InterPro" id="IPR027417">
    <property type="entry name" value="P-loop_NTPase"/>
</dbReference>
<feature type="non-terminal residue" evidence="5">
    <location>
        <position position="1027"/>
    </location>
</feature>
<comment type="caution">
    <text evidence="5">The sequence shown here is derived from an EMBL/GenBank/DDBJ whole genome shotgun (WGS) entry which is preliminary data.</text>
</comment>
<dbReference type="AlphaFoldDB" id="A0AAD9ZF99"/>
<dbReference type="EMBL" id="JASNWA010000003">
    <property type="protein sequence ID" value="KAK3177991.1"/>
    <property type="molecule type" value="Genomic_DNA"/>
</dbReference>
<protein>
    <recommendedName>
        <fullName evidence="4">Nephrocystin 3-like N-terminal domain-containing protein</fullName>
    </recommendedName>
</protein>
<evidence type="ECO:0000256" key="2">
    <source>
        <dbReference type="SAM" id="MobiDB-lite"/>
    </source>
</evidence>
<dbReference type="PANTHER" id="PTHR10039:SF5">
    <property type="entry name" value="NACHT DOMAIN-CONTAINING PROTEIN"/>
    <property type="match status" value="1"/>
</dbReference>
<proteinExistence type="predicted"/>
<gene>
    <name evidence="5" type="ORF">OEA41_000123</name>
</gene>
<evidence type="ECO:0000256" key="3">
    <source>
        <dbReference type="SAM" id="Phobius"/>
    </source>
</evidence>
<dbReference type="Gene3D" id="3.40.50.300">
    <property type="entry name" value="P-loop containing nucleotide triphosphate hydrolases"/>
    <property type="match status" value="1"/>
</dbReference>
<reference evidence="5" key="1">
    <citation type="submission" date="2022-11" db="EMBL/GenBank/DDBJ databases">
        <title>Chromosomal genome sequence assembly and mating type (MAT) locus characterization of the leprose asexual lichenized fungus Lepraria neglecta (Nyl.) Erichsen.</title>
        <authorList>
            <person name="Allen J.L."/>
            <person name="Pfeffer B."/>
        </authorList>
    </citation>
    <scope>NUCLEOTIDE SEQUENCE</scope>
    <source>
        <strain evidence="5">Allen 5258</strain>
    </source>
</reference>
<keyword evidence="1" id="KW-0677">Repeat</keyword>
<dbReference type="InterPro" id="IPR056884">
    <property type="entry name" value="NPHP3-like_N"/>
</dbReference>
<feature type="compositionally biased region" description="Low complexity" evidence="2">
    <location>
        <begin position="30"/>
        <end position="39"/>
    </location>
</feature>
<accession>A0AAD9ZF99</accession>